<reference evidence="2 3" key="2">
    <citation type="submission" date="2024-07" db="EMBL/GenBank/DDBJ databases">
        <authorList>
            <person name="Akdeniz Z."/>
        </authorList>
    </citation>
    <scope>NUCLEOTIDE SEQUENCE [LARGE SCALE GENOMIC DNA]</scope>
</reference>
<keyword evidence="3" id="KW-1185">Reference proteome</keyword>
<name>A0AA86UAL6_9EUKA</name>
<accession>A0AA86UAL6</accession>
<evidence type="ECO:0000313" key="3">
    <source>
        <dbReference type="Proteomes" id="UP001642409"/>
    </source>
</evidence>
<dbReference type="AlphaFoldDB" id="A0AA86UAL6"/>
<comment type="caution">
    <text evidence="1">The sequence shown here is derived from an EMBL/GenBank/DDBJ whole genome shotgun (WGS) entry which is preliminary data.</text>
</comment>
<proteinExistence type="predicted"/>
<dbReference type="EMBL" id="CAXDID020000792">
    <property type="protein sequence ID" value="CAL6114283.1"/>
    <property type="molecule type" value="Genomic_DNA"/>
</dbReference>
<organism evidence="1">
    <name type="scientific">Hexamita inflata</name>
    <dbReference type="NCBI Taxonomy" id="28002"/>
    <lineage>
        <taxon>Eukaryota</taxon>
        <taxon>Metamonada</taxon>
        <taxon>Diplomonadida</taxon>
        <taxon>Hexamitidae</taxon>
        <taxon>Hexamitinae</taxon>
        <taxon>Hexamita</taxon>
    </lineage>
</organism>
<evidence type="ECO:0000313" key="2">
    <source>
        <dbReference type="EMBL" id="CAL6114283.1"/>
    </source>
</evidence>
<protein>
    <submittedName>
        <fullName evidence="1">Uncharacterized protein</fullName>
    </submittedName>
</protein>
<dbReference type="Proteomes" id="UP001642409">
    <property type="component" value="Unassembled WGS sequence"/>
</dbReference>
<evidence type="ECO:0000313" key="1">
    <source>
        <dbReference type="EMBL" id="CAI9945161.1"/>
    </source>
</evidence>
<dbReference type="EMBL" id="CATOUU010000740">
    <property type="protein sequence ID" value="CAI9945161.1"/>
    <property type="molecule type" value="Genomic_DNA"/>
</dbReference>
<reference evidence="1" key="1">
    <citation type="submission" date="2023-06" db="EMBL/GenBank/DDBJ databases">
        <authorList>
            <person name="Kurt Z."/>
        </authorList>
    </citation>
    <scope>NUCLEOTIDE SEQUENCE</scope>
</reference>
<gene>
    <name evidence="1" type="ORF">HINF_LOCUS32806</name>
    <name evidence="2" type="ORF">HINF_LOCUS77902</name>
</gene>
<sequence length="585" mass="68584">MRSVLDFSGADLSVILDNTLQCRMSSFTDMCGFVPLQIQKKFENILATECERVRLECDVYRFVRQEQRDFVFQFSLEQFLQVLVFLRRYVQTLKFTDVGLQREIQQLTADTSVQGYVKVQIAIQKLFAAKLTEFATSTDKTLNGLTKLHQQFVLNAENLSFIPTNTIENNLYETAIKNYSRILNNMHFRRCTWRPEELQARKTDTNTFISEHRGVVEAEKIKLRFRKYYKHTEEYIPVAKPRPEKEYRDNQQTVQRTTSRAQLQIDKLQGTLNTDTFKQTLKKEIYPPPPSTDDIMSFATVVLPLQFKFSVFFGKSILHAIPSIKTYQLEQTLLNLIQWPIFVKKQLQKGANMIKQKSTFDIFEQYSELSKQPSTVLTSMQHNSQSILQQQLVQTPVPIDQQQLSAQDMFYYSQVHWSQLQTHGVPELVIHSSLGLFKCAVQTAIETKRVQIREQQHVLHDWVDKVLKIAIKQKIPSEYAPILSDCGKYRQYININTGIITKIHPEIVKMQKIISEQYYNLENKVKIQEGDEILSIIETLEQLINHRMMIDQWADFNEELIKNFYRNTNQLLKSIRATIEMCIIW</sequence>